<feature type="compositionally biased region" description="Basic and acidic residues" evidence="1">
    <location>
        <begin position="32"/>
        <end position="48"/>
    </location>
</feature>
<evidence type="ECO:0000313" key="2">
    <source>
        <dbReference type="EMBL" id="CAP86781.1"/>
    </source>
</evidence>
<dbReference type="EMBL" id="AM920435">
    <property type="protein sequence ID" value="CAP86781.1"/>
    <property type="molecule type" value="Genomic_DNA"/>
</dbReference>
<dbReference type="VEuPathDB" id="FungiDB:PCH_Pc20g14520"/>
<organism evidence="2 3">
    <name type="scientific">Penicillium rubens (strain ATCC 28089 / DSM 1075 / NRRL 1951 / Wisconsin 54-1255)</name>
    <name type="common">Penicillium chrysogenum</name>
    <dbReference type="NCBI Taxonomy" id="500485"/>
    <lineage>
        <taxon>Eukaryota</taxon>
        <taxon>Fungi</taxon>
        <taxon>Dikarya</taxon>
        <taxon>Ascomycota</taxon>
        <taxon>Pezizomycotina</taxon>
        <taxon>Eurotiomycetes</taxon>
        <taxon>Eurotiomycetidae</taxon>
        <taxon>Eurotiales</taxon>
        <taxon>Aspergillaceae</taxon>
        <taxon>Penicillium</taxon>
        <taxon>Penicillium chrysogenum species complex</taxon>
    </lineage>
</organism>
<dbReference type="AlphaFoldDB" id="B6HHD6"/>
<protein>
    <submittedName>
        <fullName evidence="2">Uncharacterized protein</fullName>
    </submittedName>
</protein>
<gene>
    <name evidence="2" type="ORF">Pc20g14520</name>
    <name evidence="2" type="ORF">PCH_Pc20g14520</name>
</gene>
<dbReference type="Proteomes" id="UP000000724">
    <property type="component" value="Contig Pc00c20"/>
</dbReference>
<evidence type="ECO:0000313" key="3">
    <source>
        <dbReference type="Proteomes" id="UP000000724"/>
    </source>
</evidence>
<keyword evidence="3" id="KW-1185">Reference proteome</keyword>
<feature type="region of interest" description="Disordered" evidence="1">
    <location>
        <begin position="1"/>
        <end position="48"/>
    </location>
</feature>
<name>B6HHD6_PENRW</name>
<evidence type="ECO:0000256" key="1">
    <source>
        <dbReference type="SAM" id="MobiDB-lite"/>
    </source>
</evidence>
<dbReference type="HOGENOM" id="CLU_2237478_0_0_1"/>
<accession>B6HHD6</accession>
<proteinExistence type="predicted"/>
<reference evidence="2 3" key="1">
    <citation type="journal article" date="2008" name="Nat. Biotechnol.">
        <title>Genome sequencing and analysis of the filamentous fungus Penicillium chrysogenum.</title>
        <authorList>
            <person name="van den Berg M.A."/>
            <person name="Albang R."/>
            <person name="Albermann K."/>
            <person name="Badger J.H."/>
            <person name="Daran J.-M."/>
            <person name="Driessen A.J.M."/>
            <person name="Garcia-Estrada C."/>
            <person name="Fedorova N.D."/>
            <person name="Harris D.M."/>
            <person name="Heijne W.H.M."/>
            <person name="Joardar V.S."/>
            <person name="Kiel J.A.K.W."/>
            <person name="Kovalchuk A."/>
            <person name="Martin J.F."/>
            <person name="Nierman W.C."/>
            <person name="Nijland J.G."/>
            <person name="Pronk J.T."/>
            <person name="Roubos J.A."/>
            <person name="van der Klei I.J."/>
            <person name="van Peij N.N.M.E."/>
            <person name="Veenhuis M."/>
            <person name="von Doehren H."/>
            <person name="Wagner C."/>
            <person name="Wortman J.R."/>
            <person name="Bovenberg R.A.L."/>
        </authorList>
    </citation>
    <scope>NUCLEOTIDE SEQUENCE [LARGE SCALE GENOMIC DNA]</scope>
    <source>
        <strain evidence="3">ATCC 28089 / DSM 1075 / NRRL 1951 / Wisconsin 54-1255</strain>
    </source>
</reference>
<sequence>MRKNLGSDENNMDLGIRKDNPLLQPRSVADSHPADHEESSGYHGGDPDCRMYSVKGGGYAAKWVTIVGHQARGMYRDSNMGAPYTPGQYPVLATRRSLRIPYKLD</sequence>